<organism evidence="1 2">
    <name type="scientific">Amborella trichopoda</name>
    <dbReference type="NCBI Taxonomy" id="13333"/>
    <lineage>
        <taxon>Eukaryota</taxon>
        <taxon>Viridiplantae</taxon>
        <taxon>Streptophyta</taxon>
        <taxon>Embryophyta</taxon>
        <taxon>Tracheophyta</taxon>
        <taxon>Spermatophyta</taxon>
        <taxon>Magnoliopsida</taxon>
        <taxon>Amborellales</taxon>
        <taxon>Amborellaceae</taxon>
        <taxon>Amborella</taxon>
    </lineage>
</organism>
<evidence type="ECO:0000313" key="1">
    <source>
        <dbReference type="EMBL" id="ERN05057.1"/>
    </source>
</evidence>
<reference evidence="2" key="1">
    <citation type="journal article" date="2013" name="Science">
        <title>The Amborella genome and the evolution of flowering plants.</title>
        <authorList>
            <consortium name="Amborella Genome Project"/>
        </authorList>
    </citation>
    <scope>NUCLEOTIDE SEQUENCE [LARGE SCALE GENOMIC DNA]</scope>
</reference>
<keyword evidence="2" id="KW-1185">Reference proteome</keyword>
<dbReference type="Gramene" id="ERN05057">
    <property type="protein sequence ID" value="ERN05057"/>
    <property type="gene ID" value="AMTR_s00053p00097900"/>
</dbReference>
<dbReference type="AlphaFoldDB" id="W1P577"/>
<dbReference type="EMBL" id="KI394012">
    <property type="protein sequence ID" value="ERN05057.1"/>
    <property type="molecule type" value="Genomic_DNA"/>
</dbReference>
<evidence type="ECO:0000313" key="2">
    <source>
        <dbReference type="Proteomes" id="UP000017836"/>
    </source>
</evidence>
<sequence>MGVAQMGSPWGSSLNLKYKILYNLSESSANGNGAGNILSAFKYYSRHMSHSGGSDLVQMDQSQFEAIPTIIGDIQTIARY</sequence>
<dbReference type="Proteomes" id="UP000017836">
    <property type="component" value="Unassembled WGS sequence"/>
</dbReference>
<dbReference type="HOGENOM" id="CLU_2592952_0_0_1"/>
<proteinExistence type="predicted"/>
<name>W1P577_AMBTC</name>
<gene>
    <name evidence="1" type="ORF">AMTR_s00053p00097900</name>
</gene>
<protein>
    <submittedName>
        <fullName evidence="1">Uncharacterized protein</fullName>
    </submittedName>
</protein>
<accession>W1P577</accession>